<dbReference type="AlphaFoldDB" id="A7SP18"/>
<protein>
    <submittedName>
        <fullName evidence="1">Uncharacterized protein</fullName>
    </submittedName>
</protein>
<dbReference type="KEGG" id="nve:5505925"/>
<name>A7SP18_NEMVE</name>
<dbReference type="InParanoid" id="A7SP18"/>
<proteinExistence type="predicted"/>
<keyword evidence="2" id="KW-1185">Reference proteome</keyword>
<dbReference type="EMBL" id="DS469726">
    <property type="protein sequence ID" value="EDO34561.1"/>
    <property type="molecule type" value="Genomic_DNA"/>
</dbReference>
<gene>
    <name evidence="1" type="ORF">NEMVEDRAFT_v1g215196</name>
</gene>
<reference evidence="1 2" key="1">
    <citation type="journal article" date="2007" name="Science">
        <title>Sea anemone genome reveals ancestral eumetazoan gene repertoire and genomic organization.</title>
        <authorList>
            <person name="Putnam N.H."/>
            <person name="Srivastava M."/>
            <person name="Hellsten U."/>
            <person name="Dirks B."/>
            <person name="Chapman J."/>
            <person name="Salamov A."/>
            <person name="Terry A."/>
            <person name="Shapiro H."/>
            <person name="Lindquist E."/>
            <person name="Kapitonov V.V."/>
            <person name="Jurka J."/>
            <person name="Genikhovich G."/>
            <person name="Grigoriev I.V."/>
            <person name="Lucas S.M."/>
            <person name="Steele R.E."/>
            <person name="Finnerty J.R."/>
            <person name="Technau U."/>
            <person name="Martindale M.Q."/>
            <person name="Rokhsar D.S."/>
        </authorList>
    </citation>
    <scope>NUCLEOTIDE SEQUENCE [LARGE SCALE GENOMIC DNA]</scope>
    <source>
        <strain evidence="2">CH2 X CH6</strain>
    </source>
</reference>
<sequence length="131" mass="14973">MTDAQIEGHQQYLCIMMSFPSARCGDGDGIPEVGVYRGLRQIANEVGVYRVLGFFEEDQQIADEDVARQLWKTFQHVFGSDHNRPDIAGVEFRLRLLGFDTQKVPSPEMTPLVLRASRDIGQREEIFSNRR</sequence>
<dbReference type="HOGENOM" id="CLU_1930050_0_0_1"/>
<dbReference type="Proteomes" id="UP000001593">
    <property type="component" value="Unassembled WGS sequence"/>
</dbReference>
<evidence type="ECO:0000313" key="1">
    <source>
        <dbReference type="EMBL" id="EDO34561.1"/>
    </source>
</evidence>
<organism evidence="1 2">
    <name type="scientific">Nematostella vectensis</name>
    <name type="common">Starlet sea anemone</name>
    <dbReference type="NCBI Taxonomy" id="45351"/>
    <lineage>
        <taxon>Eukaryota</taxon>
        <taxon>Metazoa</taxon>
        <taxon>Cnidaria</taxon>
        <taxon>Anthozoa</taxon>
        <taxon>Hexacorallia</taxon>
        <taxon>Actiniaria</taxon>
        <taxon>Edwardsiidae</taxon>
        <taxon>Nematostella</taxon>
    </lineage>
</organism>
<accession>A7SP18</accession>
<evidence type="ECO:0000313" key="2">
    <source>
        <dbReference type="Proteomes" id="UP000001593"/>
    </source>
</evidence>